<accession>A0ABQ9V176</accession>
<keyword evidence="2" id="KW-1185">Reference proteome</keyword>
<evidence type="ECO:0000313" key="1">
    <source>
        <dbReference type="EMBL" id="KAK2102861.1"/>
    </source>
</evidence>
<evidence type="ECO:0000313" key="2">
    <source>
        <dbReference type="Proteomes" id="UP001266305"/>
    </source>
</evidence>
<comment type="caution">
    <text evidence="1">The sequence shown here is derived from an EMBL/GenBank/DDBJ whole genome shotgun (WGS) entry which is preliminary data.</text>
</comment>
<name>A0ABQ9V176_SAGOE</name>
<dbReference type="Proteomes" id="UP001266305">
    <property type="component" value="Unassembled WGS sequence"/>
</dbReference>
<organism evidence="1 2">
    <name type="scientific">Saguinus oedipus</name>
    <name type="common">Cotton-top tamarin</name>
    <name type="synonym">Oedipomidas oedipus</name>
    <dbReference type="NCBI Taxonomy" id="9490"/>
    <lineage>
        <taxon>Eukaryota</taxon>
        <taxon>Metazoa</taxon>
        <taxon>Chordata</taxon>
        <taxon>Craniata</taxon>
        <taxon>Vertebrata</taxon>
        <taxon>Euteleostomi</taxon>
        <taxon>Mammalia</taxon>
        <taxon>Eutheria</taxon>
        <taxon>Euarchontoglires</taxon>
        <taxon>Primates</taxon>
        <taxon>Haplorrhini</taxon>
        <taxon>Platyrrhini</taxon>
        <taxon>Cebidae</taxon>
        <taxon>Callitrichinae</taxon>
        <taxon>Saguinus</taxon>
    </lineage>
</organism>
<gene>
    <name evidence="1" type="ORF">P7K49_020528</name>
</gene>
<dbReference type="EMBL" id="JASSZA010000009">
    <property type="protein sequence ID" value="KAK2102861.1"/>
    <property type="molecule type" value="Genomic_DNA"/>
</dbReference>
<reference evidence="1 2" key="1">
    <citation type="submission" date="2023-05" db="EMBL/GenBank/DDBJ databases">
        <title>B98-5 Cell Line De Novo Hybrid Assembly: An Optical Mapping Approach.</title>
        <authorList>
            <person name="Kananen K."/>
            <person name="Auerbach J.A."/>
            <person name="Kautto E."/>
            <person name="Blachly J.S."/>
        </authorList>
    </citation>
    <scope>NUCLEOTIDE SEQUENCE [LARGE SCALE GENOMIC DNA]</scope>
    <source>
        <strain evidence="1">B95-8</strain>
        <tissue evidence="1">Cell line</tissue>
    </source>
</reference>
<sequence>MKDEPKSTSLHPPLHLTDLSKALEMQAKRQPHPSATNDQQLVRKCTWCLVSGKKHLPSLRLASCGEHVPQRDQAKQQKLYQENTRKFEAAFSRGMPHGSPLKKMLSGIFVN</sequence>
<protein>
    <submittedName>
        <fullName evidence="1">Uncharacterized protein</fullName>
    </submittedName>
</protein>
<proteinExistence type="predicted"/>